<keyword evidence="1" id="KW-1133">Transmembrane helix</keyword>
<gene>
    <name evidence="3" type="ORF">AVDCRST_MAG56-2806</name>
</gene>
<dbReference type="AlphaFoldDB" id="A0A6J4J2N8"/>
<evidence type="ECO:0000259" key="2">
    <source>
        <dbReference type="Pfam" id="PF13239"/>
    </source>
</evidence>
<evidence type="ECO:0000256" key="1">
    <source>
        <dbReference type="SAM" id="Phobius"/>
    </source>
</evidence>
<feature type="transmembrane region" description="Helical" evidence="1">
    <location>
        <begin position="27"/>
        <end position="48"/>
    </location>
</feature>
<dbReference type="Pfam" id="PF13239">
    <property type="entry name" value="2TM"/>
    <property type="match status" value="1"/>
</dbReference>
<keyword evidence="1" id="KW-0472">Membrane</keyword>
<feature type="transmembrane region" description="Helical" evidence="1">
    <location>
        <begin position="54"/>
        <end position="74"/>
    </location>
</feature>
<keyword evidence="1" id="KW-0812">Transmembrane</keyword>
<feature type="domain" description="2TM" evidence="2">
    <location>
        <begin position="16"/>
        <end position="94"/>
    </location>
</feature>
<organism evidence="3">
    <name type="scientific">uncultured Cytophagales bacterium</name>
    <dbReference type="NCBI Taxonomy" id="158755"/>
    <lineage>
        <taxon>Bacteria</taxon>
        <taxon>Pseudomonadati</taxon>
        <taxon>Bacteroidota</taxon>
        <taxon>Sphingobacteriia</taxon>
        <taxon>Sphingobacteriales</taxon>
        <taxon>environmental samples</taxon>
    </lineage>
</organism>
<dbReference type="EMBL" id="CADCTQ010000243">
    <property type="protein sequence ID" value="CAA9266631.1"/>
    <property type="molecule type" value="Genomic_DNA"/>
</dbReference>
<sequence length="99" mass="11430">MNAHLPYSEDDALYRQARGRVLQLKGFYSHLASFVVVNAGLILINLLFSPGALWFVWPLLGWGIGLLSHAAGVYRPFRVFPQGWEERKIREYMEKARRP</sequence>
<dbReference type="InterPro" id="IPR025698">
    <property type="entry name" value="2TM_dom"/>
</dbReference>
<reference evidence="3" key="1">
    <citation type="submission" date="2020-02" db="EMBL/GenBank/DDBJ databases">
        <authorList>
            <person name="Meier V. D."/>
        </authorList>
    </citation>
    <scope>NUCLEOTIDE SEQUENCE</scope>
    <source>
        <strain evidence="3">AVDCRST_MAG56</strain>
    </source>
</reference>
<proteinExistence type="predicted"/>
<evidence type="ECO:0000313" key="3">
    <source>
        <dbReference type="EMBL" id="CAA9266631.1"/>
    </source>
</evidence>
<protein>
    <recommendedName>
        <fullName evidence="2">2TM domain-containing protein</fullName>
    </recommendedName>
</protein>
<accession>A0A6J4J2N8</accession>
<name>A0A6J4J2N8_9SPHI</name>